<evidence type="ECO:0000313" key="6">
    <source>
        <dbReference type="Proteomes" id="UP001610063"/>
    </source>
</evidence>
<dbReference type="PIRSF" id="PIRSF001227">
    <property type="entry name" value="Pen_acylase"/>
    <property type="match status" value="1"/>
</dbReference>
<evidence type="ECO:0000256" key="1">
    <source>
        <dbReference type="ARBA" id="ARBA00006586"/>
    </source>
</evidence>
<comment type="similarity">
    <text evidence="1">Belongs to the peptidase S45 family.</text>
</comment>
<dbReference type="Gene3D" id="2.30.120.10">
    <property type="match status" value="1"/>
</dbReference>
<keyword evidence="3" id="KW-0378">Hydrolase</keyword>
<reference evidence="5 6" key="1">
    <citation type="journal article" date="2013" name="Int. J. Syst. Evol. Microbiol.">
        <title>Marinoscillum luteum sp. nov., isolated from marine sediment.</title>
        <authorList>
            <person name="Cha I.T."/>
            <person name="Park S.J."/>
            <person name="Kim S.J."/>
            <person name="Kim J.G."/>
            <person name="Jung M.Y."/>
            <person name="Shin K.S."/>
            <person name="Kwon K.K."/>
            <person name="Yang S.H."/>
            <person name="Seo Y.S."/>
            <person name="Rhee S.K."/>
        </authorList>
    </citation>
    <scope>NUCLEOTIDE SEQUENCE [LARGE SCALE GENOMIC DNA]</scope>
    <source>
        <strain evidence="5 6">KCTC 23939</strain>
    </source>
</reference>
<dbReference type="PANTHER" id="PTHR34218:SF3">
    <property type="entry name" value="ACYL-HOMOSERINE LACTONE ACYLASE PVDQ"/>
    <property type="match status" value="1"/>
</dbReference>
<dbReference type="InterPro" id="IPR029055">
    <property type="entry name" value="Ntn_hydrolases_N"/>
</dbReference>
<dbReference type="InterPro" id="IPR023343">
    <property type="entry name" value="Penicillin_amidase_dom1"/>
</dbReference>
<accession>A0ABW7N8G1</accession>
<dbReference type="Gene3D" id="3.60.20.10">
    <property type="entry name" value="Glutamine Phosphoribosylpyrophosphate, subunit 1, domain 1"/>
    <property type="match status" value="1"/>
</dbReference>
<dbReference type="Proteomes" id="UP001610063">
    <property type="component" value="Unassembled WGS sequence"/>
</dbReference>
<dbReference type="InterPro" id="IPR002692">
    <property type="entry name" value="S45"/>
</dbReference>
<evidence type="ECO:0000313" key="5">
    <source>
        <dbReference type="EMBL" id="MFH6983745.1"/>
    </source>
</evidence>
<dbReference type="Gene3D" id="1.10.439.10">
    <property type="entry name" value="Penicillin Amidohydrolase, domain 1"/>
    <property type="match status" value="1"/>
</dbReference>
<dbReference type="Gene3D" id="1.10.1400.10">
    <property type="match status" value="1"/>
</dbReference>
<dbReference type="SUPFAM" id="SSF56235">
    <property type="entry name" value="N-terminal nucleophile aminohydrolases (Ntn hydrolases)"/>
    <property type="match status" value="1"/>
</dbReference>
<evidence type="ECO:0000256" key="2">
    <source>
        <dbReference type="ARBA" id="ARBA00022729"/>
    </source>
</evidence>
<evidence type="ECO:0000256" key="3">
    <source>
        <dbReference type="ARBA" id="ARBA00022801"/>
    </source>
</evidence>
<dbReference type="EMBL" id="JBIPKE010000015">
    <property type="protein sequence ID" value="MFH6983745.1"/>
    <property type="molecule type" value="Genomic_DNA"/>
</dbReference>
<dbReference type="Pfam" id="PF01804">
    <property type="entry name" value="Penicil_amidase"/>
    <property type="match status" value="1"/>
</dbReference>
<dbReference type="InterPro" id="IPR043146">
    <property type="entry name" value="Penicillin_amidase_N_B-knob"/>
</dbReference>
<keyword evidence="2" id="KW-0732">Signal</keyword>
<dbReference type="PANTHER" id="PTHR34218">
    <property type="entry name" value="PEPTIDASE S45 PENICILLIN AMIDASE"/>
    <property type="match status" value="1"/>
</dbReference>
<name>A0ABW7N8G1_9BACT</name>
<dbReference type="RefSeq" id="WP_395417278.1">
    <property type="nucleotide sequence ID" value="NZ_JBIPKE010000015.1"/>
</dbReference>
<comment type="caution">
    <text evidence="5">The sequence shown here is derived from an EMBL/GenBank/DDBJ whole genome shotgun (WGS) entry which is preliminary data.</text>
</comment>
<dbReference type="InterPro" id="IPR014395">
    <property type="entry name" value="Pen/GL7ACA/AHL_acylase"/>
</dbReference>
<proteinExistence type="inferred from homology"/>
<evidence type="ECO:0000256" key="4">
    <source>
        <dbReference type="ARBA" id="ARBA00023145"/>
    </source>
</evidence>
<keyword evidence="4" id="KW-0865">Zymogen</keyword>
<gene>
    <name evidence="5" type="ORF">ACHKAR_09855</name>
</gene>
<organism evidence="5 6">
    <name type="scientific">Marinoscillum luteum</name>
    <dbReference type="NCBI Taxonomy" id="861051"/>
    <lineage>
        <taxon>Bacteria</taxon>
        <taxon>Pseudomonadati</taxon>
        <taxon>Bacteroidota</taxon>
        <taxon>Cytophagia</taxon>
        <taxon>Cytophagales</taxon>
        <taxon>Reichenbachiellaceae</taxon>
        <taxon>Marinoscillum</taxon>
    </lineage>
</organism>
<dbReference type="InterPro" id="IPR043147">
    <property type="entry name" value="Penicillin_amidase_A-knob"/>
</dbReference>
<protein>
    <submittedName>
        <fullName evidence="5">Penicillin acylase family protein</fullName>
    </submittedName>
</protein>
<keyword evidence="6" id="KW-1185">Reference proteome</keyword>
<sequence>MKIFSAIIGVICVFFANGQVQPEEVEIIRDAYGVPHIYAPTDPGVAYGLAWAHAEDDFQTIQLTMLAGKQMLGLHLGKQGAAADYVVALLGCRQVVDTQWETLSPDYVALITAYTDGLNAYAARYPEKVLVEGSFPITVKEVLSAYVLSLAVISGADQVIGNLVKGNVAEAPDLSGKGSNAFAFARRKTADDYVYLNINSHQPLEGPTSWYEAHLVSDEGWNALGGLFPGGATIFHGTNENLGWAHTVNYPDKIDVFQLEMDSENGLKYRFDDEWKSLDSEEIKLSIRIIFGIKIKVKKLVFRSIYGPVVKNEQGFFAFNLGALHDLRAPEQWYQMNKATDWKSFRSALEMVAIPGFNIVYADRDDNIFYLGNAKIPRRDPQYDWSRTLPGNTSKTLSGEFHPLEDLPQVLNPESGYVFNTNNSAFSCTAIEDNPNPEDYDPTMGYREFENNRSTRFRELMDQYDVLSWEDFLAVKYDDTLPQQLAYPADLSALFELDSMKHRKYAELIKILHEWDRSAHFNNLGAAQFMILYRHLVDKYRSKYTGVPYPLSEAEAWEAVAYTHAYLKKHFKRLDIRLGDYQLLVRGPYEMPVNGIMDVITAMDAVPYRDGRVRASQGESLIMLVRYPEEGLPIIETINVYGASNQPDSPHYADQMLKFVKQQRKPMTLDIEEVRKTATSIYHPR</sequence>